<evidence type="ECO:0000313" key="1">
    <source>
        <dbReference type="EMBL" id="RSL79575.1"/>
    </source>
</evidence>
<protein>
    <submittedName>
        <fullName evidence="1">Uncharacterized protein</fullName>
    </submittedName>
</protein>
<dbReference type="Proteomes" id="UP000287144">
    <property type="component" value="Unassembled WGS sequence"/>
</dbReference>
<evidence type="ECO:0000313" key="2">
    <source>
        <dbReference type="Proteomes" id="UP000287144"/>
    </source>
</evidence>
<gene>
    <name evidence="1" type="ORF">CEP52_017506</name>
</gene>
<dbReference type="EMBL" id="NKCK01000597">
    <property type="protein sequence ID" value="RSL79575.1"/>
    <property type="molecule type" value="Genomic_DNA"/>
</dbReference>
<accession>A0A428RPU1</accession>
<keyword evidence="2" id="KW-1185">Reference proteome</keyword>
<reference evidence="1 2" key="1">
    <citation type="submission" date="2017-06" db="EMBL/GenBank/DDBJ databases">
        <title>Comparative genomic analysis of Ambrosia Fusariam Clade fungi.</title>
        <authorList>
            <person name="Stajich J.E."/>
            <person name="Carrillo J."/>
            <person name="Kijimoto T."/>
            <person name="Eskalen A."/>
            <person name="O'Donnell K."/>
            <person name="Kasson M."/>
        </authorList>
    </citation>
    <scope>NUCLEOTIDE SEQUENCE [LARGE SCALE GENOMIC DNA]</scope>
    <source>
        <strain evidence="1 2">NRRL62579</strain>
    </source>
</reference>
<comment type="caution">
    <text evidence="1">The sequence shown here is derived from an EMBL/GenBank/DDBJ whole genome shotgun (WGS) entry which is preliminary data.</text>
</comment>
<name>A0A428RPU1_9HYPO</name>
<organism evidence="1 2">
    <name type="scientific">Fusarium oligoseptatum</name>
    <dbReference type="NCBI Taxonomy" id="2604345"/>
    <lineage>
        <taxon>Eukaryota</taxon>
        <taxon>Fungi</taxon>
        <taxon>Dikarya</taxon>
        <taxon>Ascomycota</taxon>
        <taxon>Pezizomycotina</taxon>
        <taxon>Sordariomycetes</taxon>
        <taxon>Hypocreomycetidae</taxon>
        <taxon>Hypocreales</taxon>
        <taxon>Nectriaceae</taxon>
        <taxon>Fusarium</taxon>
        <taxon>Fusarium solani species complex</taxon>
    </lineage>
</organism>
<sequence>MRHPGPSTVIRRISRLRSSTRTHRPILPHSICEVAIVMIATPPMMGKSLIPQTPISPIPATDNRRLDSHHRTVTRSTMTSLAASTSTLRLDLATLLK</sequence>
<proteinExistence type="predicted"/>
<dbReference type="AlphaFoldDB" id="A0A428RPU1"/>